<dbReference type="GeneID" id="94432349"/>
<protein>
    <submittedName>
        <fullName evidence="2">Uncharacterized protein</fullName>
    </submittedName>
</protein>
<dbReference type="Proteomes" id="UP000221165">
    <property type="component" value="Unassembled WGS sequence"/>
</dbReference>
<dbReference type="EMBL" id="MIGC01005232">
    <property type="protein sequence ID" value="PHJ17162.1"/>
    <property type="molecule type" value="Genomic_DNA"/>
</dbReference>
<evidence type="ECO:0000313" key="3">
    <source>
        <dbReference type="Proteomes" id="UP000221165"/>
    </source>
</evidence>
<keyword evidence="3" id="KW-1185">Reference proteome</keyword>
<feature type="non-terminal residue" evidence="2">
    <location>
        <position position="1"/>
    </location>
</feature>
<name>A0A2C6KL17_9APIC</name>
<dbReference type="AlphaFoldDB" id="A0A2C6KL17"/>
<dbReference type="RefSeq" id="XP_067918887.1">
    <property type="nucleotide sequence ID" value="XM_068069138.1"/>
</dbReference>
<organism evidence="2 3">
    <name type="scientific">Cystoisospora suis</name>
    <dbReference type="NCBI Taxonomy" id="483139"/>
    <lineage>
        <taxon>Eukaryota</taxon>
        <taxon>Sar</taxon>
        <taxon>Alveolata</taxon>
        <taxon>Apicomplexa</taxon>
        <taxon>Conoidasida</taxon>
        <taxon>Coccidia</taxon>
        <taxon>Eucoccidiorida</taxon>
        <taxon>Eimeriorina</taxon>
        <taxon>Sarcocystidae</taxon>
        <taxon>Cystoisospora</taxon>
    </lineage>
</organism>
<sequence>RQTEESTRSARAHRAVVSEVSPTSMSHRQHSSKTESALPRREACGPSVSTAFTGHVLKPVSA</sequence>
<evidence type="ECO:0000313" key="2">
    <source>
        <dbReference type="EMBL" id="PHJ17162.1"/>
    </source>
</evidence>
<gene>
    <name evidence="2" type="ORF">CSUI_009019</name>
</gene>
<reference evidence="2 3" key="1">
    <citation type="journal article" date="2017" name="Int. J. Parasitol.">
        <title>The genome of the protozoan parasite Cystoisospora suis and a reverse vaccinology approach to identify vaccine candidates.</title>
        <authorList>
            <person name="Palmieri N."/>
            <person name="Shrestha A."/>
            <person name="Ruttkowski B."/>
            <person name="Beck T."/>
            <person name="Vogl C."/>
            <person name="Tomley F."/>
            <person name="Blake D.P."/>
            <person name="Joachim A."/>
        </authorList>
    </citation>
    <scope>NUCLEOTIDE SEQUENCE [LARGE SCALE GENOMIC DNA]</scope>
    <source>
        <strain evidence="2 3">Wien I</strain>
    </source>
</reference>
<proteinExistence type="predicted"/>
<evidence type="ECO:0000256" key="1">
    <source>
        <dbReference type="SAM" id="MobiDB-lite"/>
    </source>
</evidence>
<dbReference type="VEuPathDB" id="ToxoDB:CSUI_009019"/>
<comment type="caution">
    <text evidence="2">The sequence shown here is derived from an EMBL/GenBank/DDBJ whole genome shotgun (WGS) entry which is preliminary data.</text>
</comment>
<accession>A0A2C6KL17</accession>
<feature type="region of interest" description="Disordered" evidence="1">
    <location>
        <begin position="1"/>
        <end position="47"/>
    </location>
</feature>